<name>A0A8J2EK99_COTCN</name>
<feature type="compositionally biased region" description="Basic residues" evidence="5">
    <location>
        <begin position="42"/>
        <end position="52"/>
    </location>
</feature>
<dbReference type="PANTHER" id="PTHR13243:SF1">
    <property type="entry name" value="NUCLEOLAR PROTEIN 16"/>
    <property type="match status" value="1"/>
</dbReference>
<feature type="region of interest" description="Disordered" evidence="5">
    <location>
        <begin position="25"/>
        <end position="52"/>
    </location>
</feature>
<evidence type="ECO:0000256" key="1">
    <source>
        <dbReference type="ARBA" id="ARBA00004604"/>
    </source>
</evidence>
<reference evidence="6" key="1">
    <citation type="submission" date="2021-04" db="EMBL/GenBank/DDBJ databases">
        <authorList>
            <person name="Chebbi M.A.C M."/>
        </authorList>
    </citation>
    <scope>NUCLEOTIDE SEQUENCE</scope>
</reference>
<dbReference type="InterPro" id="IPR019002">
    <property type="entry name" value="Ribosome_biogenesis_Nop16"/>
</dbReference>
<sequence length="327" mass="37749">MGLAYDANQLFKVPSNKTQIIKAVKSLESPEEEEEEIQKDRPKSKKPDKKIKKNVAMELEAEARAPRERKFRVPQNQVIFVTYMMDKYGEDYEAMARDKKNYYQLTWRQIRKQINVFKGVPEQYAEYLVKKGEIVLDDPEPLEVTKKKISEENVRKFNLPQPGSKRQMKKNKKTTKGWIEEEVRREEEKNYDDFDDDADDIDDADGLEDIHVAGQDKGGKKIQLFSDDDNDDDDEEDEDDKPEKKKKKMDDSDSDSPGELEDDQNGEFVSLSDMSDQELSEDDDAEFSNPAPGDPRKMPELSCLAYFILLPSVPLCPPRPPLAIRGL</sequence>
<evidence type="ECO:0000313" key="6">
    <source>
        <dbReference type="EMBL" id="CAG5075700.1"/>
    </source>
</evidence>
<feature type="compositionally biased region" description="Acidic residues" evidence="5">
    <location>
        <begin position="193"/>
        <end position="207"/>
    </location>
</feature>
<dbReference type="EMBL" id="CAJNRD030001116">
    <property type="protein sequence ID" value="CAG5075700.1"/>
    <property type="molecule type" value="Genomic_DNA"/>
</dbReference>
<dbReference type="Proteomes" id="UP000786811">
    <property type="component" value="Unassembled WGS sequence"/>
</dbReference>
<evidence type="ECO:0000256" key="5">
    <source>
        <dbReference type="SAM" id="MobiDB-lite"/>
    </source>
</evidence>
<dbReference type="GO" id="GO:0005730">
    <property type="term" value="C:nucleolus"/>
    <property type="evidence" value="ECO:0007669"/>
    <property type="project" value="UniProtKB-SubCell"/>
</dbReference>
<feature type="compositionally biased region" description="Acidic residues" evidence="5">
    <location>
        <begin position="226"/>
        <end position="240"/>
    </location>
</feature>
<evidence type="ECO:0000256" key="4">
    <source>
        <dbReference type="ARBA" id="ARBA00023242"/>
    </source>
</evidence>
<feature type="compositionally biased region" description="Acidic residues" evidence="5">
    <location>
        <begin position="252"/>
        <end position="265"/>
    </location>
</feature>
<comment type="subcellular location">
    <subcellularLocation>
        <location evidence="1">Nucleus</location>
        <location evidence="1">Nucleolus</location>
    </subcellularLocation>
</comment>
<feature type="compositionally biased region" description="Acidic residues" evidence="5">
    <location>
        <begin position="275"/>
        <end position="286"/>
    </location>
</feature>
<protein>
    <recommendedName>
        <fullName evidence="3">Nucleolar protein 16</fullName>
    </recommendedName>
</protein>
<keyword evidence="4" id="KW-0539">Nucleus</keyword>
<dbReference type="GO" id="GO:0042273">
    <property type="term" value="P:ribosomal large subunit biogenesis"/>
    <property type="evidence" value="ECO:0007669"/>
    <property type="project" value="TreeGrafter"/>
</dbReference>
<feature type="region of interest" description="Disordered" evidence="5">
    <location>
        <begin position="158"/>
        <end position="298"/>
    </location>
</feature>
<comment type="caution">
    <text evidence="6">The sequence shown here is derived from an EMBL/GenBank/DDBJ whole genome shotgun (WGS) entry which is preliminary data.</text>
</comment>
<dbReference type="PANTHER" id="PTHR13243">
    <property type="entry name" value="HSPC111 PROTEIN-RELATED"/>
    <property type="match status" value="1"/>
</dbReference>
<proteinExistence type="inferred from homology"/>
<organism evidence="6 7">
    <name type="scientific">Cotesia congregata</name>
    <name type="common">Parasitoid wasp</name>
    <name type="synonym">Apanteles congregatus</name>
    <dbReference type="NCBI Taxonomy" id="51543"/>
    <lineage>
        <taxon>Eukaryota</taxon>
        <taxon>Metazoa</taxon>
        <taxon>Ecdysozoa</taxon>
        <taxon>Arthropoda</taxon>
        <taxon>Hexapoda</taxon>
        <taxon>Insecta</taxon>
        <taxon>Pterygota</taxon>
        <taxon>Neoptera</taxon>
        <taxon>Endopterygota</taxon>
        <taxon>Hymenoptera</taxon>
        <taxon>Apocrita</taxon>
        <taxon>Ichneumonoidea</taxon>
        <taxon>Braconidae</taxon>
        <taxon>Microgastrinae</taxon>
        <taxon>Cotesia</taxon>
    </lineage>
</organism>
<dbReference type="OrthoDB" id="285729at2759"/>
<evidence type="ECO:0000313" key="7">
    <source>
        <dbReference type="Proteomes" id="UP000786811"/>
    </source>
</evidence>
<keyword evidence="7" id="KW-1185">Reference proteome</keyword>
<dbReference type="Pfam" id="PF09420">
    <property type="entry name" value="Nop16"/>
    <property type="match status" value="1"/>
</dbReference>
<comment type="similarity">
    <text evidence="2">Belongs to the NOP16 family.</text>
</comment>
<evidence type="ECO:0000256" key="3">
    <source>
        <dbReference type="ARBA" id="ARBA00015522"/>
    </source>
</evidence>
<accession>A0A8J2EK99</accession>
<feature type="compositionally biased region" description="Basic residues" evidence="5">
    <location>
        <begin position="166"/>
        <end position="175"/>
    </location>
</feature>
<gene>
    <name evidence="6" type="ORF">HICCMSTLAB_LOCUS1817</name>
</gene>
<dbReference type="AlphaFoldDB" id="A0A8J2EK99"/>
<feature type="compositionally biased region" description="Basic and acidic residues" evidence="5">
    <location>
        <begin position="178"/>
        <end position="192"/>
    </location>
</feature>
<evidence type="ECO:0000256" key="2">
    <source>
        <dbReference type="ARBA" id="ARBA00008479"/>
    </source>
</evidence>